<dbReference type="RefSeq" id="WP_261758817.1">
    <property type="nucleotide sequence ID" value="NZ_CP104562.2"/>
</dbReference>
<evidence type="ECO:0000256" key="8">
    <source>
        <dbReference type="SAM" id="Phobius"/>
    </source>
</evidence>
<comment type="subcellular location">
    <subcellularLocation>
        <location evidence="1">Cell membrane</location>
        <topology evidence="1">Multi-pass membrane protein</topology>
    </subcellularLocation>
</comment>
<feature type="domain" description="ABC transmembrane type-1" evidence="9">
    <location>
        <begin position="60"/>
        <end position="265"/>
    </location>
</feature>
<dbReference type="Gene3D" id="1.10.3720.10">
    <property type="entry name" value="MetI-like"/>
    <property type="match status" value="1"/>
</dbReference>
<gene>
    <name evidence="10" type="ORF">N4261_03400</name>
</gene>
<dbReference type="InterPro" id="IPR035906">
    <property type="entry name" value="MetI-like_sf"/>
</dbReference>
<dbReference type="SUPFAM" id="SSF161098">
    <property type="entry name" value="MetI-like"/>
    <property type="match status" value="1"/>
</dbReference>
<feature type="transmembrane region" description="Helical" evidence="8">
    <location>
        <begin position="64"/>
        <end position="86"/>
    </location>
</feature>
<evidence type="ECO:0000256" key="6">
    <source>
        <dbReference type="ARBA" id="ARBA00022989"/>
    </source>
</evidence>
<evidence type="ECO:0000313" key="11">
    <source>
        <dbReference type="Proteomes" id="UP001064933"/>
    </source>
</evidence>
<feature type="transmembrane region" description="Helical" evidence="8">
    <location>
        <begin position="107"/>
        <end position="130"/>
    </location>
</feature>
<evidence type="ECO:0000256" key="1">
    <source>
        <dbReference type="ARBA" id="ARBA00004651"/>
    </source>
</evidence>
<keyword evidence="3" id="KW-0813">Transport</keyword>
<evidence type="ECO:0000256" key="2">
    <source>
        <dbReference type="ARBA" id="ARBA00007069"/>
    </source>
</evidence>
<accession>A0ABY6B1D4</accession>
<comment type="similarity">
    <text evidence="2">Belongs to the binding-protein-dependent transport system permease family. CysTW subfamily.</text>
</comment>
<evidence type="ECO:0000256" key="5">
    <source>
        <dbReference type="ARBA" id="ARBA00022692"/>
    </source>
</evidence>
<keyword evidence="11" id="KW-1185">Reference proteome</keyword>
<name>A0ABY6B1D4_9BURK</name>
<feature type="transmembrane region" description="Helical" evidence="8">
    <location>
        <begin position="248"/>
        <end position="269"/>
    </location>
</feature>
<keyword evidence="6 8" id="KW-1133">Transmembrane helix</keyword>
<evidence type="ECO:0000313" key="10">
    <source>
        <dbReference type="EMBL" id="UXH78997.1"/>
    </source>
</evidence>
<keyword evidence="4" id="KW-1003">Cell membrane</keyword>
<organism evidence="10 11">
    <name type="scientific">Roseateles amylovorans</name>
    <dbReference type="NCBI Taxonomy" id="2978473"/>
    <lineage>
        <taxon>Bacteria</taxon>
        <taxon>Pseudomonadati</taxon>
        <taxon>Pseudomonadota</taxon>
        <taxon>Betaproteobacteria</taxon>
        <taxon>Burkholderiales</taxon>
        <taxon>Sphaerotilaceae</taxon>
        <taxon>Roseateles</taxon>
    </lineage>
</organism>
<feature type="transmembrane region" description="Helical" evidence="8">
    <location>
        <begin position="194"/>
        <end position="216"/>
    </location>
</feature>
<sequence length="277" mass="28708">MTLSSRTAWWLTLPLTVLIGGALLLPFGWRAAAILVDCVGFGGDCALGELTSDGYYLEAAWNTLWLSAVSALLGLAIGLGAAIALLRRPSLARPVLLLSSLGANFSGVPLAVALLLLFGAQGVITLAMQAMGMAPVVDLQGLGGLLMAYVCFQAPLAALLLIAPVRMLDLSLLDAAATLGASPGLYWRRVGLPLLLPSLVEVFGLLFANAAAAFATPFALNGTAAHVLAVRIAALVSGDIFSQPELSAWLALLLFAMLVTVIGLSRVLATRLRRGHA</sequence>
<dbReference type="Proteomes" id="UP001064933">
    <property type="component" value="Chromosome"/>
</dbReference>
<dbReference type="PROSITE" id="PS50928">
    <property type="entry name" value="ABC_TM1"/>
    <property type="match status" value="1"/>
</dbReference>
<dbReference type="InterPro" id="IPR000515">
    <property type="entry name" value="MetI-like"/>
</dbReference>
<feature type="transmembrane region" description="Helical" evidence="8">
    <location>
        <begin position="142"/>
        <end position="163"/>
    </location>
</feature>
<evidence type="ECO:0000259" key="9">
    <source>
        <dbReference type="PROSITE" id="PS50928"/>
    </source>
</evidence>
<dbReference type="PANTHER" id="PTHR42929:SF1">
    <property type="entry name" value="INNER MEMBRANE ABC TRANSPORTER PERMEASE PROTEIN YDCU-RELATED"/>
    <property type="match status" value="1"/>
</dbReference>
<proteinExistence type="inferred from homology"/>
<evidence type="ECO:0000256" key="4">
    <source>
        <dbReference type="ARBA" id="ARBA00022475"/>
    </source>
</evidence>
<evidence type="ECO:0000256" key="7">
    <source>
        <dbReference type="ARBA" id="ARBA00023136"/>
    </source>
</evidence>
<feature type="transmembrane region" description="Helical" evidence="8">
    <location>
        <begin position="7"/>
        <end position="27"/>
    </location>
</feature>
<dbReference type="PANTHER" id="PTHR42929">
    <property type="entry name" value="INNER MEMBRANE ABC TRANSPORTER PERMEASE PROTEIN YDCU-RELATED-RELATED"/>
    <property type="match status" value="1"/>
</dbReference>
<keyword evidence="5 8" id="KW-0812">Transmembrane</keyword>
<dbReference type="EMBL" id="CP104562">
    <property type="protein sequence ID" value="UXH78997.1"/>
    <property type="molecule type" value="Genomic_DNA"/>
</dbReference>
<evidence type="ECO:0000256" key="3">
    <source>
        <dbReference type="ARBA" id="ARBA00022448"/>
    </source>
</evidence>
<protein>
    <recommendedName>
        <fullName evidence="9">ABC transmembrane type-1 domain-containing protein</fullName>
    </recommendedName>
</protein>
<reference evidence="10" key="1">
    <citation type="submission" date="2022-10" db="EMBL/GenBank/DDBJ databases">
        <title>Characterization and whole genome sequencing of a new Roseateles species, isolated from fresh water.</title>
        <authorList>
            <person name="Guliayeva D.Y."/>
            <person name="Akhremchuk A.E."/>
            <person name="Sikolenko M.A."/>
            <person name="Valentovich L.N."/>
            <person name="Sidarenka A.V."/>
        </authorList>
    </citation>
    <scope>NUCLEOTIDE SEQUENCE</scope>
    <source>
        <strain evidence="10">BIM B-1768</strain>
    </source>
</reference>
<keyword evidence="7 8" id="KW-0472">Membrane</keyword>